<feature type="region of interest" description="Disordered" evidence="1">
    <location>
        <begin position="1"/>
        <end position="20"/>
    </location>
</feature>
<dbReference type="InterPro" id="IPR036291">
    <property type="entry name" value="NAD(P)-bd_dom_sf"/>
</dbReference>
<dbReference type="SUPFAM" id="SSF53223">
    <property type="entry name" value="Aminoacid dehydrogenase-like, N-terminal domain"/>
    <property type="match status" value="1"/>
</dbReference>
<evidence type="ECO:0000313" key="5">
    <source>
        <dbReference type="EMBL" id="BBY17367.1"/>
    </source>
</evidence>
<proteinExistence type="predicted"/>
<dbReference type="SUPFAM" id="SSF51735">
    <property type="entry name" value="NAD(P)-binding Rossmann-fold domains"/>
    <property type="match status" value="1"/>
</dbReference>
<evidence type="ECO:0000259" key="2">
    <source>
        <dbReference type="Pfam" id="PF05088"/>
    </source>
</evidence>
<dbReference type="GO" id="GO:0006538">
    <property type="term" value="P:L-glutamate catabolic process"/>
    <property type="evidence" value="ECO:0007669"/>
    <property type="project" value="InterPro"/>
</dbReference>
<dbReference type="PANTHER" id="PTHR43403:SF1">
    <property type="entry name" value="NAD-SPECIFIC GLUTAMATE DEHYDROGENASE"/>
    <property type="match status" value="1"/>
</dbReference>
<dbReference type="AlphaFoldDB" id="A0AAD1MVF6"/>
<dbReference type="InterPro" id="IPR048381">
    <property type="entry name" value="GDH_C"/>
</dbReference>
<evidence type="ECO:0000259" key="3">
    <source>
        <dbReference type="Pfam" id="PF21074"/>
    </source>
</evidence>
<sequence>MSANADRHAENSSTRVPAESLLDPAAVRELSGDDIAVALARTGDDGRLRFVLAAVAPVPLRRMLPALQSMDLEVLHEHTTSWTRADGASCHLYDLMLQTGADAAAGLARDWDQTDRRIRDTFHAIWAGRAEADNVNALVPSAGLTWRQVCVLRSYSRYLLQSPMPYGQNRIQSVLLENPAATRAVVELFEARFGRGDRAAHDPRRQADIAAADDELAAQIDRVVHIDADRILRAYRSLIAATVRTNAFAPEALSAAAPYLVHKLRAQDVDELPQPRPLSEIFVYSPDFEGVHLRFGLVARGGLRWSDRHDDYRTEVLGLVKAQAVKNAVIVPVGAKGVFVVRPSAGTDPSAARTRGLRCYQQFVSALLDVVDSTAPGAAPPRSGVVCHDDTDAYLVVAADKGTATFSDTANAVALDRGYWLGDAFASGGSSGYDHKAMGITARGAWVSADSHLDALGIDAERGEFRVVGIGDMSGDVFGNGMLLRRGIRLVAAFDHRHIFVDPDPSGDPAHRERRRLFDLPRSSWDDYDRALISDGGGVWPRTAKTIVVSAQMRAALDITDQSATLTPNELISHILRAPVDLIFNGGVGTYVKAGDEQHADVADKVNDGLRVDADQVRARVIVEGGNLGVSPRGRVEFARRGGYVNTDAIDNAAGVDCSDHEVNIKVMLDAAVRADMLPRSARNGLLAEMTDEVAALVLANNRAHNRLLGDAQFNAGQMAGVHARMTTALERRRGLHRKREILPSAAEFADLLKSGAGLTRPQLATLMAHVKLDLKADLLADDEFDDPHFGEMLRRYFPATMRRRLGESLPEHPLRREILATTIVNHVLATSGLTFAFRLAEETGATTSDIVRAHAIVSEVFDLDTLWADIYGAGLPPALTNALIIEGRRLLDRASRWFLLNRPAPLQIDEEITRFAHHVATLRGKLAAMLRGNELAAVTHAHRELVDQGVPSAVAGAISESLYAFSLLDIIDMAHLHDEDATKLAHIYFELSDHLGVDTLLLAVSSLPRGGRWHSLARLAMREDLYRSLRGLTLDVSRRVYPVTDDVSVVDEFEAYNRPRLERIKRTMAEFLDTDEPDLAVVSVASAQLRRLTTTQG</sequence>
<evidence type="ECO:0000256" key="1">
    <source>
        <dbReference type="SAM" id="MobiDB-lite"/>
    </source>
</evidence>
<dbReference type="InterPro" id="IPR007780">
    <property type="entry name" value="NAD_Glu_DH_bac"/>
</dbReference>
<dbReference type="Pfam" id="PF21078">
    <property type="entry name" value="GDH_HM3"/>
    <property type="match status" value="1"/>
</dbReference>
<dbReference type="Pfam" id="PF05088">
    <property type="entry name" value="Bac_GDH_CD"/>
    <property type="match status" value="1"/>
</dbReference>
<dbReference type="InterPro" id="IPR049056">
    <property type="entry name" value="NAD_Glu_DH_HM3"/>
</dbReference>
<dbReference type="Pfam" id="PF21074">
    <property type="entry name" value="GDH_C"/>
    <property type="match status" value="1"/>
</dbReference>
<feature type="domain" description="NAD-glutamate dehydrogenase catalytic" evidence="2">
    <location>
        <begin position="216"/>
        <end position="709"/>
    </location>
</feature>
<dbReference type="InterPro" id="IPR028971">
    <property type="entry name" value="NAD-GDH_cat"/>
</dbReference>
<feature type="domain" description="NAD-glutamate dehydrogenase ACT3" evidence="4">
    <location>
        <begin position="39"/>
        <end position="104"/>
    </location>
</feature>
<accession>A0AAD1MVF6</accession>
<dbReference type="RefSeq" id="WP_234880138.1">
    <property type="nucleotide sequence ID" value="NZ_SOQY01000008.1"/>
</dbReference>
<dbReference type="Proteomes" id="UP000466607">
    <property type="component" value="Chromosome"/>
</dbReference>
<dbReference type="PANTHER" id="PTHR43403">
    <property type="entry name" value="NAD-SPECIFIC GLUTAMATE DEHYDROGENASE"/>
    <property type="match status" value="1"/>
</dbReference>
<protein>
    <submittedName>
        <fullName evidence="5">NAD-glutamate dehydrogenase</fullName>
    </submittedName>
</protein>
<dbReference type="Gene3D" id="3.40.50.720">
    <property type="entry name" value="NAD(P)-binding Rossmann-like Domain"/>
    <property type="match status" value="1"/>
</dbReference>
<reference evidence="5 6" key="1">
    <citation type="journal article" date="2019" name="Emerg. Microbes Infect.">
        <title>Comprehensive subspecies identification of 175 nontuberculous mycobacteria species based on 7547 genomic profiles.</title>
        <authorList>
            <person name="Matsumoto Y."/>
            <person name="Kinjo T."/>
            <person name="Motooka D."/>
            <person name="Nabeya D."/>
            <person name="Jung N."/>
            <person name="Uechi K."/>
            <person name="Horii T."/>
            <person name="Iida T."/>
            <person name="Fujita J."/>
            <person name="Nakamura S."/>
        </authorList>
    </citation>
    <scope>NUCLEOTIDE SEQUENCE [LARGE SCALE GENOMIC DNA]</scope>
    <source>
        <strain evidence="5 6">JCM 17423</strain>
    </source>
</reference>
<name>A0AAD1MVF6_9MYCO</name>
<dbReference type="EMBL" id="AP022586">
    <property type="protein sequence ID" value="BBY17367.1"/>
    <property type="molecule type" value="Genomic_DNA"/>
</dbReference>
<keyword evidence="6" id="KW-1185">Reference proteome</keyword>
<dbReference type="InterPro" id="IPR046346">
    <property type="entry name" value="Aminoacid_DH-like_N_sf"/>
</dbReference>
<organism evidence="5 6">
    <name type="scientific">Mycolicibacterium litorale</name>
    <dbReference type="NCBI Taxonomy" id="758802"/>
    <lineage>
        <taxon>Bacteria</taxon>
        <taxon>Bacillati</taxon>
        <taxon>Actinomycetota</taxon>
        <taxon>Actinomycetes</taxon>
        <taxon>Mycobacteriales</taxon>
        <taxon>Mycobacteriaceae</taxon>
        <taxon>Mycolicibacterium</taxon>
    </lineage>
</organism>
<gene>
    <name evidence="5" type="ORF">MLIT_29590</name>
</gene>
<evidence type="ECO:0000259" key="4">
    <source>
        <dbReference type="Pfam" id="PF21077"/>
    </source>
</evidence>
<evidence type="ECO:0000313" key="6">
    <source>
        <dbReference type="Proteomes" id="UP000466607"/>
    </source>
</evidence>
<dbReference type="GO" id="GO:0004352">
    <property type="term" value="F:glutamate dehydrogenase (NAD+) activity"/>
    <property type="evidence" value="ECO:0007669"/>
    <property type="project" value="InterPro"/>
</dbReference>
<dbReference type="GO" id="GO:0004069">
    <property type="term" value="F:L-aspartate:2-oxoglutarate aminotransferase activity"/>
    <property type="evidence" value="ECO:0007669"/>
    <property type="project" value="InterPro"/>
</dbReference>
<feature type="domain" description="NAD-specific glutamate dehydrogenase C-terminal" evidence="3">
    <location>
        <begin position="756"/>
        <end position="1091"/>
    </location>
</feature>
<dbReference type="InterPro" id="IPR049064">
    <property type="entry name" value="NAD_Glu_DH_ACT3"/>
</dbReference>
<feature type="compositionally biased region" description="Basic and acidic residues" evidence="1">
    <location>
        <begin position="1"/>
        <end position="10"/>
    </location>
</feature>
<dbReference type="Pfam" id="PF21077">
    <property type="entry name" value="GDH_ACT3"/>
    <property type="match status" value="1"/>
</dbReference>